<proteinExistence type="predicted"/>
<evidence type="ECO:0000313" key="2">
    <source>
        <dbReference type="Proteomes" id="UP000256485"/>
    </source>
</evidence>
<reference evidence="1 2" key="1">
    <citation type="submission" date="2018-08" db="EMBL/GenBank/DDBJ databases">
        <title>Sequencing the genomes of 1000 actinobacteria strains.</title>
        <authorList>
            <person name="Klenk H.-P."/>
        </authorList>
    </citation>
    <scope>NUCLEOTIDE SEQUENCE [LARGE SCALE GENOMIC DNA]</scope>
    <source>
        <strain evidence="1 2">DSM 22891</strain>
    </source>
</reference>
<dbReference type="EMBL" id="QTUC01000001">
    <property type="protein sequence ID" value="REF36894.1"/>
    <property type="molecule type" value="Genomic_DNA"/>
</dbReference>
<evidence type="ECO:0000313" key="1">
    <source>
        <dbReference type="EMBL" id="REF36894.1"/>
    </source>
</evidence>
<dbReference type="PROSITE" id="PS51318">
    <property type="entry name" value="TAT"/>
    <property type="match status" value="1"/>
</dbReference>
<organism evidence="1 2">
    <name type="scientific">Thermasporomyces composti</name>
    <dbReference type="NCBI Taxonomy" id="696763"/>
    <lineage>
        <taxon>Bacteria</taxon>
        <taxon>Bacillati</taxon>
        <taxon>Actinomycetota</taxon>
        <taxon>Actinomycetes</taxon>
        <taxon>Propionibacteriales</taxon>
        <taxon>Nocardioidaceae</taxon>
        <taxon>Thermasporomyces</taxon>
    </lineage>
</organism>
<protein>
    <recommendedName>
        <fullName evidence="3">N-acyl-D-glucosamine 2-epimerase</fullName>
    </recommendedName>
</protein>
<gene>
    <name evidence="1" type="ORF">DFJ64_2329</name>
</gene>
<dbReference type="Gene3D" id="3.20.20.80">
    <property type="entry name" value="Glycosidases"/>
    <property type="match status" value="1"/>
</dbReference>
<accession>A0A3D9VFG8</accession>
<dbReference type="InterPro" id="IPR006311">
    <property type="entry name" value="TAT_signal"/>
</dbReference>
<dbReference type="AlphaFoldDB" id="A0A3D9VFG8"/>
<keyword evidence="2" id="KW-1185">Reference proteome</keyword>
<comment type="caution">
    <text evidence="1">The sequence shown here is derived from an EMBL/GenBank/DDBJ whole genome shotgun (WGS) entry which is preliminary data.</text>
</comment>
<dbReference type="Proteomes" id="UP000256485">
    <property type="component" value="Unassembled WGS sequence"/>
</dbReference>
<evidence type="ECO:0008006" key="3">
    <source>
        <dbReference type="Google" id="ProtNLM"/>
    </source>
</evidence>
<name>A0A3D9VFG8_THECX</name>
<sequence>MSRCRTWVAGRREVLGATVGLAMAWTLGPAPSARASAGVRGRGRLGGSQRADRLGGPTIQIDPGFAYYHDRSPDSIADELVQNGYVGVRYFVTNENNVDGDLVAALRARGLTVWALVLGNGSYSVDRFPEGWQDWQMELVTPVNDGYYRFSPHCAEYVAWKKRALATLVATYPFDGIEIAEPYLPDWNGIDRGYYGDVGPHAQAAFVERYGREIPNFTDPSHPHYYRTDTELYQLWVDFRVDAVNAFLDEVINGEGGVRAVNPDVLVATWSLAIDAGPDSVALEREYQGLDAPAMIATVQPDVHILQTNWPDWVRPDLPANYARAYQPFVDDIRAVHPDIPLGIQTDIGSQLAMARNRAWLEEFVATVESMGFATWTAYEYHIGGYMYDEAPVPTQAIRLPDGAILVSFDRRIDPESATRRSSFQVVLDGTRRRWVDPRYVSVDGNLVHIRQPGLPLDGFELAVRNVTDDPRRWLYNKTAEPHQVPPGTSVRVPATA</sequence>